<dbReference type="OMA" id="HMENDAT"/>
<dbReference type="PANTHER" id="PTHR32410:SF176">
    <property type="entry name" value="CHP-RICH ZINC FINGER PROTEIN-LIKE-RELATED"/>
    <property type="match status" value="1"/>
</dbReference>
<feature type="domain" description="DC1" evidence="2">
    <location>
        <begin position="222"/>
        <end position="263"/>
    </location>
</feature>
<feature type="domain" description="DC1" evidence="2">
    <location>
        <begin position="56"/>
        <end position="105"/>
    </location>
</feature>
<dbReference type="AlphaFoldDB" id="A0A087H7M9"/>
<dbReference type="Proteomes" id="UP000029120">
    <property type="component" value="Chromosome 3"/>
</dbReference>
<evidence type="ECO:0000313" key="4">
    <source>
        <dbReference type="EMBL" id="KFK38131.1"/>
    </source>
</evidence>
<accession>A0A087H7M9</accession>
<dbReference type="OrthoDB" id="1020722at2759"/>
<feature type="domain" description="DC1" evidence="2">
    <location>
        <begin position="6"/>
        <end position="47"/>
    </location>
</feature>
<dbReference type="SUPFAM" id="SSF57889">
    <property type="entry name" value="Cysteine-rich domain"/>
    <property type="match status" value="3"/>
</dbReference>
<dbReference type="InterPro" id="IPR053192">
    <property type="entry name" value="Vacuole_Formation_Reg"/>
</dbReference>
<evidence type="ECO:0000259" key="3">
    <source>
        <dbReference type="Pfam" id="PF22926"/>
    </source>
</evidence>
<evidence type="ECO:0000259" key="2">
    <source>
        <dbReference type="Pfam" id="PF03107"/>
    </source>
</evidence>
<proteinExistence type="predicted"/>
<sequence>MNLKIHEDAFILLPREITFTCNACGLIGERNPYVCIACDLMIHKVCIDLPRVININRHDHRVSLTYHLGHGKSRLCAVCQESIDWTFGGYACKRCPDYAVHSNCATDKRVWDGKELEDVPEEDEEILDPYKMINCEKEIIHFSHEEHNLILVEDNVKEFEKIRCDACILPLDDGMFYKCVEGDFFLHKLYECLNHIEYQALDCGVILLDARCGSISEPFIHPLHSHPLYHTLETSKTCVACGENSPNVLTCKECGFYLDIKCATLPTTCVLGDMSHIKPECLDVGSQVIPNNGMTRPFCGICKLRCMFPNIMMNPSPSLECVCSMECIFSLIATETNET</sequence>
<evidence type="ECO:0008006" key="6">
    <source>
        <dbReference type="Google" id="ProtNLM"/>
    </source>
</evidence>
<name>A0A087H7M9_ARAAL</name>
<protein>
    <recommendedName>
        <fullName evidence="6">Phorbol-ester/DAG-type domain-containing protein</fullName>
    </recommendedName>
</protein>
<keyword evidence="5" id="KW-1185">Reference proteome</keyword>
<dbReference type="Pfam" id="PF22926">
    <property type="entry name" value="C1-like_CT"/>
    <property type="match status" value="1"/>
</dbReference>
<feature type="domain" description="DC1-like C-terminal" evidence="3">
    <location>
        <begin position="287"/>
        <end position="328"/>
    </location>
</feature>
<evidence type="ECO:0000256" key="1">
    <source>
        <dbReference type="ARBA" id="ARBA00022737"/>
    </source>
</evidence>
<keyword evidence="1" id="KW-0677">Repeat</keyword>
<dbReference type="InterPro" id="IPR046349">
    <property type="entry name" value="C1-like_sf"/>
</dbReference>
<reference evidence="5" key="1">
    <citation type="journal article" date="2015" name="Nat. Plants">
        <title>Genome expansion of Arabis alpina linked with retrotransposition and reduced symmetric DNA methylation.</title>
        <authorList>
            <person name="Willing E.M."/>
            <person name="Rawat V."/>
            <person name="Mandakova T."/>
            <person name="Maumus F."/>
            <person name="James G.V."/>
            <person name="Nordstroem K.J."/>
            <person name="Becker C."/>
            <person name="Warthmann N."/>
            <person name="Chica C."/>
            <person name="Szarzynska B."/>
            <person name="Zytnicki M."/>
            <person name="Albani M.C."/>
            <person name="Kiefer C."/>
            <person name="Bergonzi S."/>
            <person name="Castaings L."/>
            <person name="Mateos J.L."/>
            <person name="Berns M.C."/>
            <person name="Bujdoso N."/>
            <person name="Piofczyk T."/>
            <person name="de Lorenzo L."/>
            <person name="Barrero-Sicilia C."/>
            <person name="Mateos I."/>
            <person name="Piednoel M."/>
            <person name="Hagmann J."/>
            <person name="Chen-Min-Tao R."/>
            <person name="Iglesias-Fernandez R."/>
            <person name="Schuster S.C."/>
            <person name="Alonso-Blanco C."/>
            <person name="Roudier F."/>
            <person name="Carbonero P."/>
            <person name="Paz-Ares J."/>
            <person name="Davis S.J."/>
            <person name="Pecinka A."/>
            <person name="Quesneville H."/>
            <person name="Colot V."/>
            <person name="Lysak M.A."/>
            <person name="Weigel D."/>
            <person name="Coupland G."/>
            <person name="Schneeberger K."/>
        </authorList>
    </citation>
    <scope>NUCLEOTIDE SEQUENCE [LARGE SCALE GENOMIC DNA]</scope>
    <source>
        <strain evidence="5">cv. Pajares</strain>
    </source>
</reference>
<dbReference type="InterPro" id="IPR054483">
    <property type="entry name" value="DC1-like_CT"/>
</dbReference>
<gene>
    <name evidence="4" type="ordered locus">AALP_Aa3g073700</name>
</gene>
<organism evidence="4 5">
    <name type="scientific">Arabis alpina</name>
    <name type="common">Alpine rock-cress</name>
    <dbReference type="NCBI Taxonomy" id="50452"/>
    <lineage>
        <taxon>Eukaryota</taxon>
        <taxon>Viridiplantae</taxon>
        <taxon>Streptophyta</taxon>
        <taxon>Embryophyta</taxon>
        <taxon>Tracheophyta</taxon>
        <taxon>Spermatophyta</taxon>
        <taxon>Magnoliopsida</taxon>
        <taxon>eudicotyledons</taxon>
        <taxon>Gunneridae</taxon>
        <taxon>Pentapetalae</taxon>
        <taxon>rosids</taxon>
        <taxon>malvids</taxon>
        <taxon>Brassicales</taxon>
        <taxon>Brassicaceae</taxon>
        <taxon>Arabideae</taxon>
        <taxon>Arabis</taxon>
    </lineage>
</organism>
<evidence type="ECO:0000313" key="5">
    <source>
        <dbReference type="Proteomes" id="UP000029120"/>
    </source>
</evidence>
<dbReference type="PANTHER" id="PTHR32410">
    <property type="entry name" value="CYSTEINE/HISTIDINE-RICH C1 DOMAIN FAMILY PROTEIN"/>
    <property type="match status" value="1"/>
</dbReference>
<feature type="domain" description="DC1" evidence="2">
    <location>
        <begin position="142"/>
        <end position="188"/>
    </location>
</feature>
<dbReference type="EMBL" id="CM002871">
    <property type="protein sequence ID" value="KFK38131.1"/>
    <property type="molecule type" value="Genomic_DNA"/>
</dbReference>
<dbReference type="Pfam" id="PF03107">
    <property type="entry name" value="C1_2"/>
    <property type="match status" value="4"/>
</dbReference>
<dbReference type="Gramene" id="KFK38131">
    <property type="protein sequence ID" value="KFK38131"/>
    <property type="gene ID" value="AALP_AA3G073700"/>
</dbReference>
<dbReference type="InterPro" id="IPR004146">
    <property type="entry name" value="DC1"/>
</dbReference>